<dbReference type="GO" id="GO:0015276">
    <property type="term" value="F:ligand-gated monoatomic ion channel activity"/>
    <property type="evidence" value="ECO:0007669"/>
    <property type="project" value="InterPro"/>
</dbReference>
<evidence type="ECO:0000259" key="8">
    <source>
        <dbReference type="SMART" id="SM00062"/>
    </source>
</evidence>
<evidence type="ECO:0000256" key="6">
    <source>
        <dbReference type="RuleBase" id="RU003744"/>
    </source>
</evidence>
<keyword evidence="11" id="KW-1185">Reference proteome</keyword>
<feature type="domain" description="Solute-binding protein family 3/N-terminal" evidence="8">
    <location>
        <begin position="49"/>
        <end position="271"/>
    </location>
</feature>
<comment type="caution">
    <text evidence="10">The sequence shown here is derived from an EMBL/GenBank/DDBJ whole genome shotgun (WGS) entry which is preliminary data.</text>
</comment>
<gene>
    <name evidence="10" type="ORF">EKG35_10125</name>
</gene>
<evidence type="ECO:0000256" key="5">
    <source>
        <dbReference type="ARBA" id="ARBA00023288"/>
    </source>
</evidence>
<evidence type="ECO:0000259" key="9">
    <source>
        <dbReference type="SMART" id="SM00079"/>
    </source>
</evidence>
<dbReference type="Pfam" id="PF00497">
    <property type="entry name" value="SBP_bac_3"/>
    <property type="match status" value="1"/>
</dbReference>
<dbReference type="EMBL" id="RXNR01000024">
    <property type="protein sequence ID" value="RTQ93007.1"/>
    <property type="molecule type" value="Genomic_DNA"/>
</dbReference>
<sequence length="272" mass="29990">MKNKYFLFMLVLVIGILAACGTAEEGNTTEGNNAADGSETEATTEEAKVLRVGTSADYAPFEYVDTAVSDEIIGFDIDLANIVAERLGYKLEFTNSDFNSLIPGLQADKFDFVIAGMTPTKDRDEVVDFSIPYYETEQYLVSPKESNIASLEDLKGKVVGAQVSSIQEELANTLAAEHGFTVESRNLIPEVIQELKNGRFQGAVIENIVAENYLAQNDDLAAFPIEVEDPDFKAVVFQEGSELKAEFDEVIQALVDEGKIDELKKKWFVVEQ</sequence>
<dbReference type="PANTHER" id="PTHR35936">
    <property type="entry name" value="MEMBRANE-BOUND LYTIC MUREIN TRANSGLYCOSYLASE F"/>
    <property type="match status" value="1"/>
</dbReference>
<protein>
    <submittedName>
        <fullName evidence="10">Transporter substrate-binding domain-containing protein</fullName>
    </submittedName>
</protein>
<feature type="chain" id="PRO_5019586121" evidence="7">
    <location>
        <begin position="26"/>
        <end position="272"/>
    </location>
</feature>
<dbReference type="PROSITE" id="PS01039">
    <property type="entry name" value="SBP_BACTERIAL_3"/>
    <property type="match status" value="1"/>
</dbReference>
<accession>A0A431UTH8</accession>
<dbReference type="InterPro" id="IPR018313">
    <property type="entry name" value="SBP_3_CS"/>
</dbReference>
<comment type="subcellular location">
    <subcellularLocation>
        <location evidence="1">Cell envelope</location>
    </subcellularLocation>
</comment>
<dbReference type="InterPro" id="IPR001320">
    <property type="entry name" value="Iontro_rcpt_C"/>
</dbReference>
<dbReference type="InterPro" id="IPR001638">
    <property type="entry name" value="Solute-binding_3/MltF_N"/>
</dbReference>
<dbReference type="GO" id="GO:0030313">
    <property type="term" value="C:cell envelope"/>
    <property type="evidence" value="ECO:0007669"/>
    <property type="project" value="UniProtKB-SubCell"/>
</dbReference>
<feature type="signal peptide" evidence="7">
    <location>
        <begin position="1"/>
        <end position="25"/>
    </location>
</feature>
<keyword evidence="4" id="KW-0564">Palmitate</keyword>
<feature type="domain" description="Ionotropic glutamate receptor C-terminal" evidence="9">
    <location>
        <begin position="49"/>
        <end position="270"/>
    </location>
</feature>
<dbReference type="GO" id="GO:0016020">
    <property type="term" value="C:membrane"/>
    <property type="evidence" value="ECO:0007669"/>
    <property type="project" value="InterPro"/>
</dbReference>
<comment type="similarity">
    <text evidence="2 6">Belongs to the bacterial solute-binding protein 3 family.</text>
</comment>
<evidence type="ECO:0000256" key="4">
    <source>
        <dbReference type="ARBA" id="ARBA00023139"/>
    </source>
</evidence>
<dbReference type="Proteomes" id="UP000276349">
    <property type="component" value="Unassembled WGS sequence"/>
</dbReference>
<keyword evidence="3 7" id="KW-0732">Signal</keyword>
<keyword evidence="5" id="KW-0449">Lipoprotein</keyword>
<reference evidence="10 11" key="1">
    <citation type="submission" date="2018-12" db="EMBL/GenBank/DDBJ databases">
        <authorList>
            <person name="Yu L."/>
        </authorList>
    </citation>
    <scope>NUCLEOTIDE SEQUENCE [LARGE SCALE GENOMIC DNA]</scope>
    <source>
        <strain evidence="10 11">S5H2222</strain>
    </source>
</reference>
<dbReference type="SMART" id="SM00079">
    <property type="entry name" value="PBPe"/>
    <property type="match status" value="1"/>
</dbReference>
<evidence type="ECO:0000256" key="2">
    <source>
        <dbReference type="ARBA" id="ARBA00010333"/>
    </source>
</evidence>
<dbReference type="SUPFAM" id="SSF53850">
    <property type="entry name" value="Periplasmic binding protein-like II"/>
    <property type="match status" value="1"/>
</dbReference>
<dbReference type="AlphaFoldDB" id="A0A431UTH8"/>
<evidence type="ECO:0000256" key="7">
    <source>
        <dbReference type="SAM" id="SignalP"/>
    </source>
</evidence>
<evidence type="ECO:0000256" key="3">
    <source>
        <dbReference type="ARBA" id="ARBA00022729"/>
    </source>
</evidence>
<evidence type="ECO:0000256" key="1">
    <source>
        <dbReference type="ARBA" id="ARBA00004196"/>
    </source>
</evidence>
<dbReference type="SMART" id="SM00062">
    <property type="entry name" value="PBPb"/>
    <property type="match status" value="1"/>
</dbReference>
<dbReference type="PANTHER" id="PTHR35936:SF17">
    <property type="entry name" value="ARGININE-BINDING EXTRACELLULAR PROTEIN ARTP"/>
    <property type="match status" value="1"/>
</dbReference>
<organism evidence="10 11">
    <name type="scientific">Lysinibacillus telephonicus</name>
    <dbReference type="NCBI Taxonomy" id="1714840"/>
    <lineage>
        <taxon>Bacteria</taxon>
        <taxon>Bacillati</taxon>
        <taxon>Bacillota</taxon>
        <taxon>Bacilli</taxon>
        <taxon>Bacillales</taxon>
        <taxon>Bacillaceae</taxon>
        <taxon>Lysinibacillus</taxon>
    </lineage>
</organism>
<evidence type="ECO:0000313" key="11">
    <source>
        <dbReference type="Proteomes" id="UP000276349"/>
    </source>
</evidence>
<dbReference type="OrthoDB" id="9811552at2"/>
<dbReference type="PROSITE" id="PS51257">
    <property type="entry name" value="PROKAR_LIPOPROTEIN"/>
    <property type="match status" value="1"/>
</dbReference>
<name>A0A431UTH8_9BACI</name>
<dbReference type="RefSeq" id="WP_126294338.1">
    <property type="nucleotide sequence ID" value="NZ_CP155468.1"/>
</dbReference>
<proteinExistence type="inferred from homology"/>
<dbReference type="Gene3D" id="3.40.190.10">
    <property type="entry name" value="Periplasmic binding protein-like II"/>
    <property type="match status" value="2"/>
</dbReference>
<evidence type="ECO:0000313" key="10">
    <source>
        <dbReference type="EMBL" id="RTQ93007.1"/>
    </source>
</evidence>